<evidence type="ECO:0000313" key="2">
    <source>
        <dbReference type="EMBL" id="GAA2491599.1"/>
    </source>
</evidence>
<dbReference type="EMBL" id="BAAASG010000007">
    <property type="protein sequence ID" value="GAA2491599.1"/>
    <property type="molecule type" value="Genomic_DNA"/>
</dbReference>
<accession>A0ABN3LWE9</accession>
<reference evidence="2 3" key="1">
    <citation type="journal article" date="2019" name="Int. J. Syst. Evol. Microbiol.">
        <title>The Global Catalogue of Microorganisms (GCM) 10K type strain sequencing project: providing services to taxonomists for standard genome sequencing and annotation.</title>
        <authorList>
            <consortium name="The Broad Institute Genomics Platform"/>
            <consortium name="The Broad Institute Genome Sequencing Center for Infectious Disease"/>
            <person name="Wu L."/>
            <person name="Ma J."/>
        </authorList>
    </citation>
    <scope>NUCLEOTIDE SEQUENCE [LARGE SCALE GENOMIC DNA]</scope>
    <source>
        <strain evidence="2 3">JCM 4395</strain>
    </source>
</reference>
<proteinExistence type="predicted"/>
<name>A0ABN3LWE9_STRLO</name>
<organism evidence="2 3">
    <name type="scientific">Streptomyces longisporus</name>
    <dbReference type="NCBI Taxonomy" id="1948"/>
    <lineage>
        <taxon>Bacteria</taxon>
        <taxon>Bacillati</taxon>
        <taxon>Actinomycetota</taxon>
        <taxon>Actinomycetes</taxon>
        <taxon>Kitasatosporales</taxon>
        <taxon>Streptomycetaceae</taxon>
        <taxon>Streptomyces</taxon>
    </lineage>
</organism>
<evidence type="ECO:0000256" key="1">
    <source>
        <dbReference type="SAM" id="MobiDB-lite"/>
    </source>
</evidence>
<feature type="region of interest" description="Disordered" evidence="1">
    <location>
        <begin position="74"/>
        <end position="98"/>
    </location>
</feature>
<keyword evidence="3" id="KW-1185">Reference proteome</keyword>
<gene>
    <name evidence="2" type="ORF">GCM10010276_33800</name>
</gene>
<dbReference type="Proteomes" id="UP001501777">
    <property type="component" value="Unassembled WGS sequence"/>
</dbReference>
<evidence type="ECO:0000313" key="3">
    <source>
        <dbReference type="Proteomes" id="UP001501777"/>
    </source>
</evidence>
<comment type="caution">
    <text evidence="2">The sequence shown here is derived from an EMBL/GenBank/DDBJ whole genome shotgun (WGS) entry which is preliminary data.</text>
</comment>
<feature type="compositionally biased region" description="Low complexity" evidence="1">
    <location>
        <begin position="77"/>
        <end position="91"/>
    </location>
</feature>
<sequence length="98" mass="10530">MQGAGNIILLRFGGHPLKSGSGPDLEKWPPRVAAARRSGRIPETKELYGSRCRGGYEIKLVDIPAWRLAVLDPSPCPRGSRGRPPSSGPCRTNASRPA</sequence>
<protein>
    <submittedName>
        <fullName evidence="2">Uncharacterized protein</fullName>
    </submittedName>
</protein>